<feature type="transmembrane region" description="Helical" evidence="1">
    <location>
        <begin position="44"/>
        <end position="68"/>
    </location>
</feature>
<evidence type="ECO:0000256" key="1">
    <source>
        <dbReference type="SAM" id="Phobius"/>
    </source>
</evidence>
<dbReference type="PROSITE" id="PS51257">
    <property type="entry name" value="PROKAR_LIPOPROTEIN"/>
    <property type="match status" value="1"/>
</dbReference>
<feature type="transmembrane region" description="Helical" evidence="1">
    <location>
        <begin position="12"/>
        <end position="32"/>
    </location>
</feature>
<reference evidence="2 3" key="1">
    <citation type="submission" date="2020-03" db="EMBL/GenBank/DDBJ databases">
        <title>Alteromonas ponticola sp. nov., isolated from seawater.</title>
        <authorList>
            <person name="Yoon J.-H."/>
            <person name="Kim Y.-O."/>
        </authorList>
    </citation>
    <scope>NUCLEOTIDE SEQUENCE [LARGE SCALE GENOMIC DNA]</scope>
    <source>
        <strain evidence="2 3">MYP5</strain>
    </source>
</reference>
<keyword evidence="1" id="KW-0812">Transmembrane</keyword>
<proteinExistence type="predicted"/>
<protein>
    <recommendedName>
        <fullName evidence="4">Transmembrane protein</fullName>
    </recommendedName>
</protein>
<gene>
    <name evidence="2" type="ORF">HCJ96_05055</name>
</gene>
<dbReference type="Proteomes" id="UP000709336">
    <property type="component" value="Unassembled WGS sequence"/>
</dbReference>
<sequence>MNPGRLHPIHYVAGWIIWAIWFVAAYGGLAVACKIEPPAPEQGIFNWLNLSFFVITMVVFVLLCLYAVDKRKLLKEAPPQTKFALQIATAVYAFSAFGTLMVGLALVMVTPCL</sequence>
<comment type="caution">
    <text evidence="2">The sequence shown here is derived from an EMBL/GenBank/DDBJ whole genome shotgun (WGS) entry which is preliminary data.</text>
</comment>
<keyword evidence="3" id="KW-1185">Reference proteome</keyword>
<keyword evidence="1" id="KW-1133">Transmembrane helix</keyword>
<keyword evidence="1" id="KW-0472">Membrane</keyword>
<organism evidence="2 3">
    <name type="scientific">Alteromonas ponticola</name>
    <dbReference type="NCBI Taxonomy" id="2720613"/>
    <lineage>
        <taxon>Bacteria</taxon>
        <taxon>Pseudomonadati</taxon>
        <taxon>Pseudomonadota</taxon>
        <taxon>Gammaproteobacteria</taxon>
        <taxon>Alteromonadales</taxon>
        <taxon>Alteromonadaceae</taxon>
        <taxon>Alteromonas/Salinimonas group</taxon>
        <taxon>Alteromonas</taxon>
    </lineage>
</organism>
<evidence type="ECO:0000313" key="3">
    <source>
        <dbReference type="Proteomes" id="UP000709336"/>
    </source>
</evidence>
<accession>A0ABX1QYU4</accession>
<dbReference type="RefSeq" id="WP_169209965.1">
    <property type="nucleotide sequence ID" value="NZ_JAATNW010000003.1"/>
</dbReference>
<dbReference type="EMBL" id="JAATNW010000003">
    <property type="protein sequence ID" value="NMH59384.1"/>
    <property type="molecule type" value="Genomic_DNA"/>
</dbReference>
<evidence type="ECO:0008006" key="4">
    <source>
        <dbReference type="Google" id="ProtNLM"/>
    </source>
</evidence>
<name>A0ABX1QYU4_9ALTE</name>
<evidence type="ECO:0000313" key="2">
    <source>
        <dbReference type="EMBL" id="NMH59384.1"/>
    </source>
</evidence>
<feature type="transmembrane region" description="Helical" evidence="1">
    <location>
        <begin position="89"/>
        <end position="109"/>
    </location>
</feature>